<organism evidence="2 3">
    <name type="scientific">Bdellovibrio svalbardensis</name>
    <dbReference type="NCBI Taxonomy" id="2972972"/>
    <lineage>
        <taxon>Bacteria</taxon>
        <taxon>Pseudomonadati</taxon>
        <taxon>Bdellovibrionota</taxon>
        <taxon>Bdellovibrionia</taxon>
        <taxon>Bdellovibrionales</taxon>
        <taxon>Pseudobdellovibrionaceae</taxon>
        <taxon>Bdellovibrio</taxon>
    </lineage>
</organism>
<dbReference type="InterPro" id="IPR010648">
    <property type="entry name" value="UPF0270"/>
</dbReference>
<dbReference type="Proteomes" id="UP001152321">
    <property type="component" value="Unassembled WGS sequence"/>
</dbReference>
<comment type="caution">
    <text evidence="2">The sequence shown here is derived from an EMBL/GenBank/DDBJ whole genome shotgun (WGS) entry which is preliminary data.</text>
</comment>
<keyword evidence="3" id="KW-1185">Reference proteome</keyword>
<name>A0ABT6DHM5_9BACT</name>
<evidence type="ECO:0000256" key="1">
    <source>
        <dbReference type="ARBA" id="ARBA00006450"/>
    </source>
</evidence>
<evidence type="ECO:0000313" key="2">
    <source>
        <dbReference type="EMBL" id="MDG0816298.1"/>
    </source>
</evidence>
<dbReference type="EMBL" id="JANRMI010000002">
    <property type="protein sequence ID" value="MDG0816298.1"/>
    <property type="molecule type" value="Genomic_DNA"/>
</dbReference>
<reference evidence="2" key="1">
    <citation type="submission" date="2022-08" db="EMBL/GenBank/DDBJ databases">
        <title>Novel Bdellovibrio Species Isolated from Svalbard: Designation Bdellovibrio svalbardensis.</title>
        <authorList>
            <person name="Mitchell R.J."/>
            <person name="Choi S.Y."/>
        </authorList>
    </citation>
    <scope>NUCLEOTIDE SEQUENCE</scope>
    <source>
        <strain evidence="2">PAP01</strain>
    </source>
</reference>
<dbReference type="SUPFAM" id="SSF118001">
    <property type="entry name" value="YehU-like"/>
    <property type="match status" value="1"/>
</dbReference>
<dbReference type="InterPro" id="IPR036685">
    <property type="entry name" value="YehU-like_sf"/>
</dbReference>
<evidence type="ECO:0000313" key="3">
    <source>
        <dbReference type="Proteomes" id="UP001152321"/>
    </source>
</evidence>
<comment type="similarity">
    <text evidence="1">Belongs to the UPF0270 family.</text>
</comment>
<proteinExistence type="inferred from homology"/>
<gene>
    <name evidence="2" type="ORF">NWE73_07975</name>
</gene>
<accession>A0ABT6DHM5</accession>
<dbReference type="RefSeq" id="WP_277577776.1">
    <property type="nucleotide sequence ID" value="NZ_JANRMI010000002.1"/>
</dbReference>
<protein>
    <submittedName>
        <fullName evidence="2">YheU family protein</fullName>
    </submittedName>
</protein>
<dbReference type="Pfam" id="PF06794">
    <property type="entry name" value="UPF0270"/>
    <property type="match status" value="1"/>
</dbReference>
<sequence length="86" mass="10069">MNQEENQPPVEIQKDNLSAEALEGIIESYILREGTDYGVQEVSFDKKKEQIARQIDKKEIRIVFDFNTESVTLMTSYEWLKLNKKS</sequence>
<dbReference type="Gene3D" id="1.10.10.610">
    <property type="entry name" value="YehU-like"/>
    <property type="match status" value="1"/>
</dbReference>